<organism evidence="2 3">
    <name type="scientific">Puccinia sorghi</name>
    <dbReference type="NCBI Taxonomy" id="27349"/>
    <lineage>
        <taxon>Eukaryota</taxon>
        <taxon>Fungi</taxon>
        <taxon>Dikarya</taxon>
        <taxon>Basidiomycota</taxon>
        <taxon>Pucciniomycotina</taxon>
        <taxon>Pucciniomycetes</taxon>
        <taxon>Pucciniales</taxon>
        <taxon>Pucciniaceae</taxon>
        <taxon>Puccinia</taxon>
    </lineage>
</organism>
<proteinExistence type="predicted"/>
<dbReference type="Proteomes" id="UP000037035">
    <property type="component" value="Unassembled WGS sequence"/>
</dbReference>
<evidence type="ECO:0000313" key="3">
    <source>
        <dbReference type="Proteomes" id="UP000037035"/>
    </source>
</evidence>
<dbReference type="VEuPathDB" id="FungiDB:VP01_3148g1"/>
<dbReference type="EMBL" id="LAVV01008111">
    <property type="protein sequence ID" value="KNZ53743.1"/>
    <property type="molecule type" value="Genomic_DNA"/>
</dbReference>
<name>A0A0L6UYX6_9BASI</name>
<reference evidence="2 3" key="1">
    <citation type="submission" date="2015-08" db="EMBL/GenBank/DDBJ databases">
        <title>Next Generation Sequencing and Analysis of the Genome of Puccinia sorghi L Schw, the Causal Agent of Maize Common Rust.</title>
        <authorList>
            <person name="Rochi L."/>
            <person name="Burguener G."/>
            <person name="Darino M."/>
            <person name="Turjanski A."/>
            <person name="Kreff E."/>
            <person name="Dieguez M.J."/>
            <person name="Sacco F."/>
        </authorList>
    </citation>
    <scope>NUCLEOTIDE SEQUENCE [LARGE SCALE GENOMIC DNA]</scope>
    <source>
        <strain evidence="2 3">RO10H11247</strain>
    </source>
</reference>
<evidence type="ECO:0000256" key="1">
    <source>
        <dbReference type="SAM" id="Phobius"/>
    </source>
</evidence>
<gene>
    <name evidence="2" type="ORF">VP01_3148g1</name>
</gene>
<protein>
    <submittedName>
        <fullName evidence="2">Uncharacterized protein</fullName>
    </submittedName>
</protein>
<keyword evidence="1" id="KW-0812">Transmembrane</keyword>
<accession>A0A0L6UYX6</accession>
<comment type="caution">
    <text evidence="2">The sequence shown here is derived from an EMBL/GenBank/DDBJ whole genome shotgun (WGS) entry which is preliminary data.</text>
</comment>
<keyword evidence="1" id="KW-1133">Transmembrane helix</keyword>
<feature type="transmembrane region" description="Helical" evidence="1">
    <location>
        <begin position="363"/>
        <end position="385"/>
    </location>
</feature>
<dbReference type="AlphaFoldDB" id="A0A0L6UYX6"/>
<keyword evidence="3" id="KW-1185">Reference proteome</keyword>
<evidence type="ECO:0000313" key="2">
    <source>
        <dbReference type="EMBL" id="KNZ53743.1"/>
    </source>
</evidence>
<sequence length="443" mass="51323">MFGCLQRISSNILGNWQTSNLFWNLLGLDLFRSTSDKFPINHEDLVCFSHDFRNSDLYYQMTIVISPDIVRDNLVKKNDKNIWWKAGILPNLDKFPQNVHVYMTVEIDWKRNTKKRKTNLEALHVQMMLAPQSWFMVSIKVLSNILYSRNRDFDLPDFYNSQRRIVSLYATKQGLEQVILEIQIARWILPAETDRERRIIASDNYNQGVFTSKEQITSGNNSQYCSGIAEETLEKSYCVDIYVQGLFKLKKASEAPRGSTTVSLVNLSLLSIWKSSWYLGKVLRNFKEVGEVFCAQSNALSCLLIHSFVKLKHSFVNLKLIINDLGASNTHWFLGTCGSDAILIITCIFKLSHIPYHTSYHYIPLIQLLYFIIMKLLLYFTIIYFNISDKLIVTTWVISVMVILLQDQSHGEWLSVETLRHNCSNISLHVDSLICLINQMKND</sequence>
<keyword evidence="1" id="KW-0472">Membrane</keyword>